<dbReference type="InterPro" id="IPR000977">
    <property type="entry name" value="DNA_ligase_ATP-dep"/>
</dbReference>
<dbReference type="GO" id="GO:0003677">
    <property type="term" value="F:DNA binding"/>
    <property type="evidence" value="ECO:0007669"/>
    <property type="project" value="InterPro"/>
</dbReference>
<keyword evidence="5 14" id="KW-0235">DNA replication</keyword>
<evidence type="ECO:0000256" key="5">
    <source>
        <dbReference type="ARBA" id="ARBA00022705"/>
    </source>
</evidence>
<dbReference type="Pfam" id="PF01068">
    <property type="entry name" value="DNA_ligase_A_M"/>
    <property type="match status" value="1"/>
</dbReference>
<keyword evidence="7 14" id="KW-0547">Nucleotide-binding</keyword>
<dbReference type="PANTHER" id="PTHR45674:SF7">
    <property type="entry name" value="DNA LIGASE"/>
    <property type="match status" value="1"/>
</dbReference>
<dbReference type="InterPro" id="IPR012309">
    <property type="entry name" value="DNA_ligase_ATP-dep_C"/>
</dbReference>
<feature type="binding site" evidence="14">
    <location>
        <position position="268"/>
    </location>
    <ligand>
        <name>ATP</name>
        <dbReference type="ChEBI" id="CHEBI:30616"/>
    </ligand>
</feature>
<dbReference type="InterPro" id="IPR022865">
    <property type="entry name" value="DNA_ligae_ATP-dep_bac/arc"/>
</dbReference>
<evidence type="ECO:0000259" key="16">
    <source>
        <dbReference type="PROSITE" id="PS50160"/>
    </source>
</evidence>
<comment type="catalytic activity">
    <reaction evidence="14">
        <text>ATP + (deoxyribonucleotide)n-3'-hydroxyl + 5'-phospho-(deoxyribonucleotide)m = (deoxyribonucleotide)n+m + AMP + diphosphate.</text>
        <dbReference type="EC" id="6.5.1.1"/>
    </reaction>
</comment>
<dbReference type="GO" id="GO:0006273">
    <property type="term" value="P:lagging strand elongation"/>
    <property type="evidence" value="ECO:0007669"/>
    <property type="project" value="TreeGrafter"/>
</dbReference>
<dbReference type="Proteomes" id="UP000732619">
    <property type="component" value="Unassembled WGS sequence"/>
</dbReference>
<sequence length="551" mass="61443">MKYQELVNVYEALGATTKRLEKTDILADFFKTVEEDDLEKITLMALGSVFPSWSEEEQGIGDKLVMKAVGDAVGVSVDAVEDAIRDEGDIGAAAEKLYAKKAQMTFFSQPLTVKFVYNQLRKLATISGSRSTARKISNILELLSSASGKEAKYICRTILEELRIGVGEGIIRDAISQAFDVDKAVAERAHMLTNDLGLVAKVSKEEGEEGLKKLTLVPGRPVKPMLAQLSEGIDISIEEMGCALCETKYDGFRTQFHKKGDEITLFTRRLENVTHAFPDAVDFIRRGFPDEDFIAEGEIVGFNDEKPLPFQTVLQRVRRKYDIHDAMKNVPIKIFLYDLLYFKEPVVDEPIIRRREILENAVDCSIDELNLSDIVKVGPENIDDAVELFNKSIAGGHEGIMIKNCSEPYIPGIRGKKMLKFKAEPETLDAVIVGGTKGMGKRGEFIGSYEIALRDEYGELLTITKIGSGLSDDDLANLTKQMKEIIISEKGTHITVQPKIVLEIKYSEIVKSPEYPAGYSLRFPIVKSIRTDKGVEDIDTIERLESMYDGQ</sequence>
<evidence type="ECO:0000256" key="11">
    <source>
        <dbReference type="ARBA" id="ARBA00023172"/>
    </source>
</evidence>
<dbReference type="FunFam" id="1.10.3260.10:FF:000007">
    <property type="entry name" value="DNA ligase"/>
    <property type="match status" value="1"/>
</dbReference>
<dbReference type="PROSITE" id="PS50160">
    <property type="entry name" value="DNA_LIGASE_A3"/>
    <property type="match status" value="1"/>
</dbReference>
<dbReference type="PROSITE" id="PS00333">
    <property type="entry name" value="DNA_LIGASE_A2"/>
    <property type="match status" value="1"/>
</dbReference>
<evidence type="ECO:0000256" key="6">
    <source>
        <dbReference type="ARBA" id="ARBA00022723"/>
    </source>
</evidence>
<dbReference type="Gene3D" id="3.30.470.30">
    <property type="entry name" value="DNA ligase/mRNA capping enzyme"/>
    <property type="match status" value="1"/>
</dbReference>
<evidence type="ECO:0000256" key="7">
    <source>
        <dbReference type="ARBA" id="ARBA00022741"/>
    </source>
</evidence>
<dbReference type="GO" id="GO:0005524">
    <property type="term" value="F:ATP binding"/>
    <property type="evidence" value="ECO:0007669"/>
    <property type="project" value="UniProtKB-UniRule"/>
</dbReference>
<dbReference type="InterPro" id="IPR012340">
    <property type="entry name" value="NA-bd_OB-fold"/>
</dbReference>
<feature type="domain" description="ATP-dependent DNA ligase family profile" evidence="16">
    <location>
        <begin position="325"/>
        <end position="455"/>
    </location>
</feature>
<evidence type="ECO:0000256" key="3">
    <source>
        <dbReference type="ARBA" id="ARBA00022598"/>
    </source>
</evidence>
<dbReference type="SUPFAM" id="SSF56091">
    <property type="entry name" value="DNA ligase/mRNA capping enzyme, catalytic domain"/>
    <property type="match status" value="1"/>
</dbReference>
<dbReference type="EC" id="6.5.1.1" evidence="14"/>
<evidence type="ECO:0000256" key="10">
    <source>
        <dbReference type="ARBA" id="ARBA00022842"/>
    </source>
</evidence>
<evidence type="ECO:0000256" key="15">
    <source>
        <dbReference type="RuleBase" id="RU004196"/>
    </source>
</evidence>
<evidence type="ECO:0000256" key="12">
    <source>
        <dbReference type="ARBA" id="ARBA00023204"/>
    </source>
</evidence>
<dbReference type="SUPFAM" id="SSF117018">
    <property type="entry name" value="ATP-dependent DNA ligase DNA-binding domain"/>
    <property type="match status" value="1"/>
</dbReference>
<comment type="caution">
    <text evidence="14">Lacks conserved residue(s) required for the propagation of feature annotation.</text>
</comment>
<comment type="caution">
    <text evidence="17">The sequence shown here is derived from an EMBL/GenBank/DDBJ whole genome shotgun (WGS) entry which is preliminary data.</text>
</comment>
<keyword evidence="12 14" id="KW-0234">DNA repair</keyword>
<keyword evidence="11 14" id="KW-0233">DNA recombination</keyword>
<dbReference type="Pfam" id="PF04679">
    <property type="entry name" value="DNA_ligase_A_C"/>
    <property type="match status" value="1"/>
</dbReference>
<keyword evidence="3 14" id="KW-0436">Ligase</keyword>
<dbReference type="GO" id="GO:0071897">
    <property type="term" value="P:DNA biosynthetic process"/>
    <property type="evidence" value="ECO:0007669"/>
    <property type="project" value="InterPro"/>
</dbReference>
<dbReference type="EMBL" id="SUTG01000004">
    <property type="protein sequence ID" value="MBE6511818.1"/>
    <property type="molecule type" value="Genomic_DNA"/>
</dbReference>
<feature type="binding site" evidence="14">
    <location>
        <position position="414"/>
    </location>
    <ligand>
        <name>ATP</name>
        <dbReference type="ChEBI" id="CHEBI:30616"/>
    </ligand>
</feature>
<proteinExistence type="inferred from homology"/>
<dbReference type="GO" id="GO:0003910">
    <property type="term" value="F:DNA ligase (ATP) activity"/>
    <property type="evidence" value="ECO:0007669"/>
    <property type="project" value="UniProtKB-UniRule"/>
</dbReference>
<comment type="cofactor">
    <cofactor evidence="14">
        <name>Mg(2+)</name>
        <dbReference type="ChEBI" id="CHEBI:18420"/>
    </cofactor>
</comment>
<feature type="binding site" evidence="14">
    <location>
        <position position="253"/>
    </location>
    <ligand>
        <name>ATP</name>
        <dbReference type="ChEBI" id="CHEBI:30616"/>
    </ligand>
</feature>
<dbReference type="NCBIfam" id="TIGR00574">
    <property type="entry name" value="dnl1"/>
    <property type="match status" value="1"/>
</dbReference>
<dbReference type="InterPro" id="IPR050191">
    <property type="entry name" value="ATP-dep_DNA_ligase"/>
</dbReference>
<dbReference type="GO" id="GO:0006310">
    <property type="term" value="P:DNA recombination"/>
    <property type="evidence" value="ECO:0007669"/>
    <property type="project" value="UniProtKB-UniRule"/>
</dbReference>
<dbReference type="HAMAP" id="MF_00407">
    <property type="entry name" value="DNA_ligase"/>
    <property type="match status" value="1"/>
</dbReference>
<comment type="similarity">
    <text evidence="1 14 15">Belongs to the ATP-dependent DNA ligase family.</text>
</comment>
<evidence type="ECO:0000256" key="13">
    <source>
        <dbReference type="ARBA" id="ARBA00023306"/>
    </source>
</evidence>
<dbReference type="InterPro" id="IPR016059">
    <property type="entry name" value="DNA_ligase_ATP-dep_CS"/>
</dbReference>
<evidence type="ECO:0000313" key="17">
    <source>
        <dbReference type="EMBL" id="MBE6511818.1"/>
    </source>
</evidence>
<protein>
    <recommendedName>
        <fullName evidence="2 14">DNA ligase</fullName>
        <ecNumber evidence="14">6.5.1.1</ecNumber>
    </recommendedName>
    <alternativeName>
        <fullName evidence="14">Polydeoxyribonucleotide synthase [ATP]</fullName>
    </alternativeName>
</protein>
<evidence type="ECO:0000313" key="18">
    <source>
        <dbReference type="Proteomes" id="UP000732619"/>
    </source>
</evidence>
<feature type="binding site" evidence="14">
    <location>
        <position position="298"/>
    </location>
    <ligand>
        <name>ATP</name>
        <dbReference type="ChEBI" id="CHEBI:30616"/>
    </ligand>
</feature>
<dbReference type="GO" id="GO:0046872">
    <property type="term" value="F:metal ion binding"/>
    <property type="evidence" value="ECO:0007669"/>
    <property type="project" value="UniProtKB-KW"/>
</dbReference>
<evidence type="ECO:0000256" key="14">
    <source>
        <dbReference type="HAMAP-Rule" id="MF_00407"/>
    </source>
</evidence>
<evidence type="ECO:0000256" key="8">
    <source>
        <dbReference type="ARBA" id="ARBA00022763"/>
    </source>
</evidence>
<evidence type="ECO:0000256" key="9">
    <source>
        <dbReference type="ARBA" id="ARBA00022840"/>
    </source>
</evidence>
<dbReference type="Gene3D" id="2.40.50.140">
    <property type="entry name" value="Nucleic acid-binding proteins"/>
    <property type="match status" value="1"/>
</dbReference>
<dbReference type="CDD" id="cd07901">
    <property type="entry name" value="Adenylation_DNA_ligase_Arch_LigB"/>
    <property type="match status" value="1"/>
</dbReference>
<keyword evidence="4 14" id="KW-0132">Cell division</keyword>
<keyword evidence="10 14" id="KW-0460">Magnesium</keyword>
<dbReference type="AlphaFoldDB" id="A0A8T3VTT3"/>
<feature type="active site" description="N6-AMP-lysine intermediate" evidence="14">
    <location>
        <position position="248"/>
    </location>
</feature>
<evidence type="ECO:0000256" key="2">
    <source>
        <dbReference type="ARBA" id="ARBA00013308"/>
    </source>
</evidence>
<dbReference type="InterPro" id="IPR036599">
    <property type="entry name" value="DNA_ligase_N_sf"/>
</dbReference>
<dbReference type="InterPro" id="IPR012310">
    <property type="entry name" value="DNA_ligase_ATP-dep_cent"/>
</dbReference>
<dbReference type="Gene3D" id="1.10.3260.10">
    <property type="entry name" value="DNA ligase, ATP-dependent, N-terminal domain"/>
    <property type="match status" value="1"/>
</dbReference>
<evidence type="ECO:0000256" key="4">
    <source>
        <dbReference type="ARBA" id="ARBA00022618"/>
    </source>
</evidence>
<dbReference type="PANTHER" id="PTHR45674">
    <property type="entry name" value="DNA LIGASE 1/3 FAMILY MEMBER"/>
    <property type="match status" value="1"/>
</dbReference>
<feature type="binding site" evidence="14">
    <location>
        <position position="420"/>
    </location>
    <ligand>
        <name>ATP</name>
        <dbReference type="ChEBI" id="CHEBI:30616"/>
    </ligand>
</feature>
<keyword evidence="9 14" id="KW-0067">ATP-binding</keyword>
<dbReference type="SUPFAM" id="SSF50249">
    <property type="entry name" value="Nucleic acid-binding proteins"/>
    <property type="match status" value="1"/>
</dbReference>
<accession>A0A8T3VTT3</accession>
<keyword evidence="8 14" id="KW-0227">DNA damage</keyword>
<keyword evidence="6 14" id="KW-0479">Metal-binding</keyword>
<dbReference type="InterPro" id="IPR012308">
    <property type="entry name" value="DNA_ligase_ATP-dep_N"/>
</dbReference>
<gene>
    <name evidence="14" type="primary">lig</name>
    <name evidence="17" type="ORF">E7Z75_01515</name>
</gene>
<keyword evidence="13 14" id="KW-0131">Cell cycle</keyword>
<reference evidence="17" key="1">
    <citation type="submission" date="2019-04" db="EMBL/GenBank/DDBJ databases">
        <title>Evolution of Biomass-Degrading Anaerobic Consortia Revealed by Metagenomics.</title>
        <authorList>
            <person name="Peng X."/>
        </authorList>
    </citation>
    <scope>NUCLEOTIDE SEQUENCE</scope>
    <source>
        <strain evidence="17">SIG14</strain>
    </source>
</reference>
<name>A0A8T3VTT3_METOL</name>
<dbReference type="Pfam" id="PF04675">
    <property type="entry name" value="DNA_ligase_A_N"/>
    <property type="match status" value="1"/>
</dbReference>
<dbReference type="GO" id="GO:0051301">
    <property type="term" value="P:cell division"/>
    <property type="evidence" value="ECO:0007669"/>
    <property type="project" value="UniProtKB-KW"/>
</dbReference>
<evidence type="ECO:0000256" key="1">
    <source>
        <dbReference type="ARBA" id="ARBA00007572"/>
    </source>
</evidence>
<organism evidence="17 18">
    <name type="scientific">Methanobrevibacter olleyae</name>
    <dbReference type="NCBI Taxonomy" id="294671"/>
    <lineage>
        <taxon>Archaea</taxon>
        <taxon>Methanobacteriati</taxon>
        <taxon>Methanobacteriota</taxon>
        <taxon>Methanomada group</taxon>
        <taxon>Methanobacteria</taxon>
        <taxon>Methanobacteriales</taxon>
        <taxon>Methanobacteriaceae</taxon>
        <taxon>Methanobrevibacter</taxon>
    </lineage>
</organism>
<feature type="binding site" evidence="14">
    <location>
        <position position="246"/>
    </location>
    <ligand>
        <name>ATP</name>
        <dbReference type="ChEBI" id="CHEBI:30616"/>
    </ligand>
</feature>
<comment type="function">
    <text evidence="14">DNA ligase that seals nicks in double-stranded DNA during DNA replication, DNA recombination and DNA repair.</text>
</comment>
<dbReference type="GO" id="GO:0006281">
    <property type="term" value="P:DNA repair"/>
    <property type="evidence" value="ECO:0007669"/>
    <property type="project" value="UniProtKB-UniRule"/>
</dbReference>